<dbReference type="GO" id="GO:0000981">
    <property type="term" value="F:DNA-binding transcription factor activity, RNA polymerase II-specific"/>
    <property type="evidence" value="ECO:0007669"/>
    <property type="project" value="InterPro"/>
</dbReference>
<feature type="region of interest" description="Disordered" evidence="5">
    <location>
        <begin position="76"/>
        <end position="109"/>
    </location>
</feature>
<dbReference type="CDD" id="cd12148">
    <property type="entry name" value="fungal_TF_MHR"/>
    <property type="match status" value="1"/>
</dbReference>
<proteinExistence type="predicted"/>
<evidence type="ECO:0000313" key="8">
    <source>
        <dbReference type="Proteomes" id="UP000283841"/>
    </source>
</evidence>
<keyword evidence="2" id="KW-0238">DNA-binding</keyword>
<dbReference type="InterPro" id="IPR050987">
    <property type="entry name" value="AtrR-like"/>
</dbReference>
<dbReference type="VEuPathDB" id="FungiDB:C8Q69DRAFT_486194"/>
<evidence type="ECO:0000256" key="4">
    <source>
        <dbReference type="ARBA" id="ARBA00023242"/>
    </source>
</evidence>
<organism evidence="7 8">
    <name type="scientific">Byssochlamys spectabilis</name>
    <name type="common">Paecilomyces variotii</name>
    <dbReference type="NCBI Taxonomy" id="264951"/>
    <lineage>
        <taxon>Eukaryota</taxon>
        <taxon>Fungi</taxon>
        <taxon>Dikarya</taxon>
        <taxon>Ascomycota</taxon>
        <taxon>Pezizomycotina</taxon>
        <taxon>Eurotiomycetes</taxon>
        <taxon>Eurotiomycetidae</taxon>
        <taxon>Eurotiales</taxon>
        <taxon>Thermoascaceae</taxon>
        <taxon>Paecilomyces</taxon>
    </lineage>
</organism>
<keyword evidence="4" id="KW-0539">Nucleus</keyword>
<dbReference type="Pfam" id="PF04082">
    <property type="entry name" value="Fungal_trans"/>
    <property type="match status" value="1"/>
</dbReference>
<evidence type="ECO:0000256" key="3">
    <source>
        <dbReference type="ARBA" id="ARBA00023163"/>
    </source>
</evidence>
<feature type="compositionally biased region" description="Basic and acidic residues" evidence="5">
    <location>
        <begin position="91"/>
        <end position="101"/>
    </location>
</feature>
<dbReference type="PANTHER" id="PTHR46910">
    <property type="entry name" value="TRANSCRIPTION FACTOR PDR1"/>
    <property type="match status" value="1"/>
</dbReference>
<dbReference type="STRING" id="264951.A0A443HWF0"/>
<keyword evidence="1" id="KW-0805">Transcription regulation</keyword>
<keyword evidence="8" id="KW-1185">Reference proteome</keyword>
<dbReference type="RefSeq" id="XP_028485798.1">
    <property type="nucleotide sequence ID" value="XM_028631884.1"/>
</dbReference>
<evidence type="ECO:0000256" key="5">
    <source>
        <dbReference type="SAM" id="MobiDB-lite"/>
    </source>
</evidence>
<evidence type="ECO:0000313" key="7">
    <source>
        <dbReference type="EMBL" id="RWQ96153.1"/>
    </source>
</evidence>
<dbReference type="EMBL" id="RCNU01000004">
    <property type="protein sequence ID" value="RWQ96153.1"/>
    <property type="molecule type" value="Genomic_DNA"/>
</dbReference>
<accession>A0A443HWF0</accession>
<reference evidence="7 8" key="1">
    <citation type="journal article" date="2018" name="Front. Microbiol.">
        <title>Genomic and genetic insights into a cosmopolitan fungus, Paecilomyces variotii (Eurotiales).</title>
        <authorList>
            <person name="Urquhart A.S."/>
            <person name="Mondo S.J."/>
            <person name="Makela M.R."/>
            <person name="Hane J.K."/>
            <person name="Wiebenga A."/>
            <person name="He G."/>
            <person name="Mihaltcheva S."/>
            <person name="Pangilinan J."/>
            <person name="Lipzen A."/>
            <person name="Barry K."/>
            <person name="de Vries R.P."/>
            <person name="Grigoriev I.V."/>
            <person name="Idnurm A."/>
        </authorList>
    </citation>
    <scope>NUCLEOTIDE SEQUENCE [LARGE SCALE GENOMIC DNA]</scope>
    <source>
        <strain evidence="7 8">CBS 101075</strain>
    </source>
</reference>
<evidence type="ECO:0000256" key="2">
    <source>
        <dbReference type="ARBA" id="ARBA00023125"/>
    </source>
</evidence>
<sequence length="659" mass="74077">MNTEETIEARQQRLASIPRAIRCDRTVPCSHCRTSGIACQNSCDKPESRPRSDRIKHLESHVSRLEKRLRSLEARFANSHTAGEPQTTSPRLERSTSELEVRASPSAGENQLFEGGSSFSFQSFQASKAVEMTAESNDPRDESNIKESLDHLQSLLRESPSRYHHSFGNSALQSMPAVKLLPVALVIGILQRFKTRRPLFLSSYAVSDLAFVERLCQNVYFPMTSVTVGQLTSMHGILYFLLKEYMALKDPLCEEFDFKAHLAQCDRNLISGLETYDILAVPCFENVLALVMGAIKAQEEAKPFLYCTLISSAATHCQTLGYHREITYQEPRAESSDNIRRLFWTVYAFDKNISLLLGRASRIQDFDIDTGYPEASSDPTLRPWDESFILGIKLASLQGQIYTALYSATGLKKSLSERSADISRLSSLLEQWRIELEEINSSGVNNPQVFHLSRGNWDIMFYSTLTALFRASPGPGGAVQINSQCFHAARLSLQSHLRCLPQYQETRLLSDIDYVNFILLFSSFTPFIVTFLHAIGAHNPEDVKLLEDVLSTLQNARVASKAAERLFQICSAFVRLAKELSRPRSSPLGFYNQRNDCLRLMDTPGQSILRPGVFQPTQGQDPTDGLGPSDVFDILDDWVSGQPISMDFFDVNPEVNMFQ</sequence>
<feature type="domain" description="Xylanolytic transcriptional activator regulatory" evidence="6">
    <location>
        <begin position="306"/>
        <end position="379"/>
    </location>
</feature>
<dbReference type="SMART" id="SM00906">
    <property type="entry name" value="Fungal_trans"/>
    <property type="match status" value="1"/>
</dbReference>
<protein>
    <recommendedName>
        <fullName evidence="6">Xylanolytic transcriptional activator regulatory domain-containing protein</fullName>
    </recommendedName>
</protein>
<dbReference type="GO" id="GO:0006351">
    <property type="term" value="P:DNA-templated transcription"/>
    <property type="evidence" value="ECO:0007669"/>
    <property type="project" value="InterPro"/>
</dbReference>
<evidence type="ECO:0000256" key="1">
    <source>
        <dbReference type="ARBA" id="ARBA00023015"/>
    </source>
</evidence>
<dbReference type="GeneID" id="39601161"/>
<feature type="compositionally biased region" description="Polar residues" evidence="5">
    <location>
        <begin position="78"/>
        <end position="90"/>
    </location>
</feature>
<gene>
    <name evidence="7" type="ORF">C8Q69DRAFT_486194</name>
</gene>
<comment type="caution">
    <text evidence="7">The sequence shown here is derived from an EMBL/GenBank/DDBJ whole genome shotgun (WGS) entry which is preliminary data.</text>
</comment>
<dbReference type="Proteomes" id="UP000283841">
    <property type="component" value="Unassembled WGS sequence"/>
</dbReference>
<dbReference type="InterPro" id="IPR007219">
    <property type="entry name" value="XnlR_reg_dom"/>
</dbReference>
<name>A0A443HWF0_BYSSP</name>
<dbReference type="PANTHER" id="PTHR46910:SF5">
    <property type="entry name" value="ZN(II)2CYS6 TRANSCRIPTION FACTOR (EUROFUNG)"/>
    <property type="match status" value="1"/>
</dbReference>
<dbReference type="AlphaFoldDB" id="A0A443HWF0"/>
<keyword evidence="3" id="KW-0804">Transcription</keyword>
<dbReference type="GO" id="GO:0008270">
    <property type="term" value="F:zinc ion binding"/>
    <property type="evidence" value="ECO:0007669"/>
    <property type="project" value="InterPro"/>
</dbReference>
<dbReference type="Gene3D" id="4.10.240.10">
    <property type="entry name" value="Zn(2)-C6 fungal-type DNA-binding domain"/>
    <property type="match status" value="1"/>
</dbReference>
<evidence type="ECO:0000259" key="6">
    <source>
        <dbReference type="SMART" id="SM00906"/>
    </source>
</evidence>
<dbReference type="InterPro" id="IPR036864">
    <property type="entry name" value="Zn2-C6_fun-type_DNA-bd_sf"/>
</dbReference>
<dbReference type="GO" id="GO:0003677">
    <property type="term" value="F:DNA binding"/>
    <property type="evidence" value="ECO:0007669"/>
    <property type="project" value="UniProtKB-KW"/>
</dbReference>